<organism evidence="3 4">
    <name type="scientific">Triangularia verruculosa</name>
    <dbReference type="NCBI Taxonomy" id="2587418"/>
    <lineage>
        <taxon>Eukaryota</taxon>
        <taxon>Fungi</taxon>
        <taxon>Dikarya</taxon>
        <taxon>Ascomycota</taxon>
        <taxon>Pezizomycotina</taxon>
        <taxon>Sordariomycetes</taxon>
        <taxon>Sordariomycetidae</taxon>
        <taxon>Sordariales</taxon>
        <taxon>Podosporaceae</taxon>
        <taxon>Triangularia</taxon>
    </lineage>
</organism>
<name>A0AAN7AYH4_9PEZI</name>
<gene>
    <name evidence="3" type="ORF">QBC40DRAFT_262717</name>
</gene>
<reference evidence="3" key="1">
    <citation type="journal article" date="2023" name="Mol. Phylogenet. Evol.">
        <title>Genome-scale phylogeny and comparative genomics of the fungal order Sordariales.</title>
        <authorList>
            <person name="Hensen N."/>
            <person name="Bonometti L."/>
            <person name="Westerberg I."/>
            <person name="Brannstrom I.O."/>
            <person name="Guillou S."/>
            <person name="Cros-Aarteil S."/>
            <person name="Calhoun S."/>
            <person name="Haridas S."/>
            <person name="Kuo A."/>
            <person name="Mondo S."/>
            <person name="Pangilinan J."/>
            <person name="Riley R."/>
            <person name="LaButti K."/>
            <person name="Andreopoulos B."/>
            <person name="Lipzen A."/>
            <person name="Chen C."/>
            <person name="Yan M."/>
            <person name="Daum C."/>
            <person name="Ng V."/>
            <person name="Clum A."/>
            <person name="Steindorff A."/>
            <person name="Ohm R.A."/>
            <person name="Martin F."/>
            <person name="Silar P."/>
            <person name="Natvig D.O."/>
            <person name="Lalanne C."/>
            <person name="Gautier V."/>
            <person name="Ament-Velasquez S.L."/>
            <person name="Kruys A."/>
            <person name="Hutchinson M.I."/>
            <person name="Powell A.J."/>
            <person name="Barry K."/>
            <person name="Miller A.N."/>
            <person name="Grigoriev I.V."/>
            <person name="Debuchy R."/>
            <person name="Gladieux P."/>
            <person name="Hiltunen Thoren M."/>
            <person name="Johannesson H."/>
        </authorList>
    </citation>
    <scope>NUCLEOTIDE SEQUENCE</scope>
    <source>
        <strain evidence="3">CBS 315.58</strain>
    </source>
</reference>
<dbReference type="Gene3D" id="3.40.50.150">
    <property type="entry name" value="Vaccinia Virus protein VP39"/>
    <property type="match status" value="1"/>
</dbReference>
<keyword evidence="4" id="KW-1185">Reference proteome</keyword>
<reference evidence="3" key="2">
    <citation type="submission" date="2023-05" db="EMBL/GenBank/DDBJ databases">
        <authorList>
            <consortium name="Lawrence Berkeley National Laboratory"/>
            <person name="Steindorff A."/>
            <person name="Hensen N."/>
            <person name="Bonometti L."/>
            <person name="Westerberg I."/>
            <person name="Brannstrom I.O."/>
            <person name="Guillou S."/>
            <person name="Cros-Aarteil S."/>
            <person name="Calhoun S."/>
            <person name="Haridas S."/>
            <person name="Kuo A."/>
            <person name="Mondo S."/>
            <person name="Pangilinan J."/>
            <person name="Riley R."/>
            <person name="Labutti K."/>
            <person name="Andreopoulos B."/>
            <person name="Lipzen A."/>
            <person name="Chen C."/>
            <person name="Yanf M."/>
            <person name="Daum C."/>
            <person name="Ng V."/>
            <person name="Clum A."/>
            <person name="Ohm R."/>
            <person name="Martin F."/>
            <person name="Silar P."/>
            <person name="Natvig D."/>
            <person name="Lalanne C."/>
            <person name="Gautier V."/>
            <person name="Ament-Velasquez S.L."/>
            <person name="Kruys A."/>
            <person name="Hutchinson M.I."/>
            <person name="Powell A.J."/>
            <person name="Barry K."/>
            <person name="Miller A.N."/>
            <person name="Grigoriev I.V."/>
            <person name="Debuchy R."/>
            <person name="Gladieux P."/>
            <person name="Thoren M.H."/>
            <person name="Johannesson H."/>
        </authorList>
    </citation>
    <scope>NUCLEOTIDE SEQUENCE</scope>
    <source>
        <strain evidence="3">CBS 315.58</strain>
    </source>
</reference>
<dbReference type="InterPro" id="IPR029063">
    <property type="entry name" value="SAM-dependent_MTases_sf"/>
</dbReference>
<dbReference type="Proteomes" id="UP001303160">
    <property type="component" value="Unassembled WGS sequence"/>
</dbReference>
<accession>A0AAN7AYH4</accession>
<evidence type="ECO:0000313" key="4">
    <source>
        <dbReference type="Proteomes" id="UP001303160"/>
    </source>
</evidence>
<dbReference type="InterPro" id="IPR013217">
    <property type="entry name" value="Methyltransf_12"/>
</dbReference>
<proteinExistence type="predicted"/>
<evidence type="ECO:0000313" key="3">
    <source>
        <dbReference type="EMBL" id="KAK4203167.1"/>
    </source>
</evidence>
<protein>
    <recommendedName>
        <fullName evidence="2">Methyltransferase type 12 domain-containing protein</fullName>
    </recommendedName>
</protein>
<dbReference type="CDD" id="cd02440">
    <property type="entry name" value="AdoMet_MTases"/>
    <property type="match status" value="1"/>
</dbReference>
<feature type="region of interest" description="Disordered" evidence="1">
    <location>
        <begin position="1"/>
        <end position="20"/>
    </location>
</feature>
<evidence type="ECO:0000256" key="1">
    <source>
        <dbReference type="SAM" id="MobiDB-lite"/>
    </source>
</evidence>
<dbReference type="Pfam" id="PF08242">
    <property type="entry name" value="Methyltransf_12"/>
    <property type="match status" value="1"/>
</dbReference>
<evidence type="ECO:0000259" key="2">
    <source>
        <dbReference type="Pfam" id="PF08242"/>
    </source>
</evidence>
<sequence>MDPQTPQQLPQDDRAPTGTPQASYYNAVTLSYYDIHVLGHNMGQLWRCPTKQHLLPLFQAHFWNHYPLTQTQEQAYNQARLWEHLDIGAGTGYFVAKALEERLTRDSEAPQQPLLITLMDVNQSTLKKSKRRIDAILHKFGISQQVRTAALHRDVLQPIPPKGLKKHDVVTMFNLLHCLRTPTPQDKNRAFEYAANSLRDDGVLVGCTILPGREYQSGLSGIRARYTLWLYNRVYKVFGNEGDSREQLEQGLRASFEEVLVDVVGSMMLFVAKKPRRAQS</sequence>
<dbReference type="AlphaFoldDB" id="A0AAN7AYH4"/>
<feature type="domain" description="Methyltransferase type 12" evidence="2">
    <location>
        <begin position="85"/>
        <end position="204"/>
    </location>
</feature>
<comment type="caution">
    <text evidence="3">The sequence shown here is derived from an EMBL/GenBank/DDBJ whole genome shotgun (WGS) entry which is preliminary data.</text>
</comment>
<dbReference type="EMBL" id="MU863891">
    <property type="protein sequence ID" value="KAK4203167.1"/>
    <property type="molecule type" value="Genomic_DNA"/>
</dbReference>
<dbReference type="SUPFAM" id="SSF53335">
    <property type="entry name" value="S-adenosyl-L-methionine-dependent methyltransferases"/>
    <property type="match status" value="1"/>
</dbReference>
<feature type="compositionally biased region" description="Low complexity" evidence="1">
    <location>
        <begin position="1"/>
        <end position="10"/>
    </location>
</feature>